<evidence type="ECO:0000313" key="5">
    <source>
        <dbReference type="Proteomes" id="UP000503018"/>
    </source>
</evidence>
<dbReference type="RefSeq" id="WP_169944658.1">
    <property type="nucleotide sequence ID" value="NZ_CP053015.1"/>
</dbReference>
<accession>A0A6M4ASD4</accession>
<reference evidence="4 5" key="1">
    <citation type="submission" date="2020-01" db="EMBL/GenBank/DDBJ databases">
        <title>Sphingomonas sp. strain CSW-10.</title>
        <authorList>
            <person name="Chen W.-M."/>
        </authorList>
    </citation>
    <scope>NUCLEOTIDE SEQUENCE [LARGE SCALE GENOMIC DNA]</scope>
    <source>
        <strain evidence="4 5">CSW-10</strain>
    </source>
</reference>
<organism evidence="4 5">
    <name type="scientific">Sphingomonas lacunae</name>
    <dbReference type="NCBI Taxonomy" id="2698828"/>
    <lineage>
        <taxon>Bacteria</taxon>
        <taxon>Pseudomonadati</taxon>
        <taxon>Pseudomonadota</taxon>
        <taxon>Alphaproteobacteria</taxon>
        <taxon>Sphingomonadales</taxon>
        <taxon>Sphingomonadaceae</taxon>
        <taxon>Sphingomonas</taxon>
    </lineage>
</organism>
<dbReference type="SUPFAM" id="SSF118196">
    <property type="entry name" value="YaeB-like"/>
    <property type="match status" value="1"/>
</dbReference>
<dbReference type="AlphaFoldDB" id="A0A6M4ASD4"/>
<dbReference type="EMBL" id="CP053015">
    <property type="protein sequence ID" value="QJQ31964.1"/>
    <property type="molecule type" value="Genomic_DNA"/>
</dbReference>
<keyword evidence="5" id="KW-1185">Reference proteome</keyword>
<dbReference type="Gene3D" id="2.40.30.70">
    <property type="entry name" value="YaeB-like"/>
    <property type="match status" value="1"/>
</dbReference>
<proteinExistence type="inferred from homology"/>
<dbReference type="PANTHER" id="PTHR12818:SF0">
    <property type="entry name" value="TRNA (ADENINE(37)-N6)-METHYLTRANSFERASE"/>
    <property type="match status" value="1"/>
</dbReference>
<dbReference type="InterPro" id="IPR023370">
    <property type="entry name" value="TrmO-like_N"/>
</dbReference>
<gene>
    <name evidence="4" type="ORF">GV829_05445</name>
</gene>
<evidence type="ECO:0000259" key="3">
    <source>
        <dbReference type="PROSITE" id="PS51668"/>
    </source>
</evidence>
<dbReference type="InterPro" id="IPR036413">
    <property type="entry name" value="YaeB-like_sf"/>
</dbReference>
<dbReference type="InterPro" id="IPR040372">
    <property type="entry name" value="YaeB-like"/>
</dbReference>
<sequence length="160" mass="18022">MTEPTFQIRPIAYVRSTRRETVDDNWDAERATIILADGYGEEALAGLDGFSHVDILFLFDRVPLERIETGARHPRGRSDWPMVGIFAQRGKNRPNRIGLTTCRLLRISGRSLEVAGLDAIDGTPVIDIKPVMREFLPRGDISQPAWSQELMAGYWTDAPQ</sequence>
<keyword evidence="4" id="KW-0808">Transferase</keyword>
<name>A0A6M4ASD4_9SPHN</name>
<evidence type="ECO:0000256" key="1">
    <source>
        <dbReference type="ARBA" id="ARBA00022691"/>
    </source>
</evidence>
<feature type="domain" description="TsaA-like" evidence="3">
    <location>
        <begin position="8"/>
        <end position="140"/>
    </location>
</feature>
<dbReference type="GO" id="GO:0032259">
    <property type="term" value="P:methylation"/>
    <property type="evidence" value="ECO:0007669"/>
    <property type="project" value="UniProtKB-KW"/>
</dbReference>
<dbReference type="CDD" id="cd09281">
    <property type="entry name" value="UPF0066"/>
    <property type="match status" value="1"/>
</dbReference>
<dbReference type="Pfam" id="PF01980">
    <property type="entry name" value="TrmO_N"/>
    <property type="match status" value="1"/>
</dbReference>
<keyword evidence="4" id="KW-0489">Methyltransferase</keyword>
<dbReference type="KEGG" id="slan:GV829_05445"/>
<dbReference type="Proteomes" id="UP000503018">
    <property type="component" value="Chromosome"/>
</dbReference>
<dbReference type="PROSITE" id="PS51668">
    <property type="entry name" value="TSAA_2"/>
    <property type="match status" value="1"/>
</dbReference>
<dbReference type="GO" id="GO:0008168">
    <property type="term" value="F:methyltransferase activity"/>
    <property type="evidence" value="ECO:0007669"/>
    <property type="project" value="UniProtKB-KW"/>
</dbReference>
<keyword evidence="1" id="KW-0949">S-adenosyl-L-methionine</keyword>
<evidence type="ECO:0000256" key="2">
    <source>
        <dbReference type="ARBA" id="ARBA00033753"/>
    </source>
</evidence>
<dbReference type="InterPro" id="IPR036414">
    <property type="entry name" value="YaeB_N_sf"/>
</dbReference>
<protein>
    <submittedName>
        <fullName evidence="4">SAM-dependent methyltransferase</fullName>
    </submittedName>
</protein>
<evidence type="ECO:0000313" key="4">
    <source>
        <dbReference type="EMBL" id="QJQ31964.1"/>
    </source>
</evidence>
<dbReference type="PANTHER" id="PTHR12818">
    <property type="entry name" value="TRNA (ADENINE(37)-N6)-METHYLTRANSFERASE"/>
    <property type="match status" value="1"/>
</dbReference>
<comment type="similarity">
    <text evidence="2">Belongs to the tRNA methyltransferase O family.</text>
</comment>